<dbReference type="AlphaFoldDB" id="A0A316YMZ9"/>
<dbReference type="Proteomes" id="UP000245768">
    <property type="component" value="Unassembled WGS sequence"/>
</dbReference>
<feature type="chain" id="PRO_5016453409" evidence="2">
    <location>
        <begin position="23"/>
        <end position="414"/>
    </location>
</feature>
<gene>
    <name evidence="3" type="ORF">FA10DRAFT_266897</name>
</gene>
<dbReference type="RefSeq" id="XP_025377614.1">
    <property type="nucleotide sequence ID" value="XM_025521693.1"/>
</dbReference>
<dbReference type="PANTHER" id="PTHR34315:SF1">
    <property type="entry name" value="INTRADIOL RING-CLEAVAGE DIOXYGENASES DOMAIN-CONTAINING PROTEIN-RELATED"/>
    <property type="match status" value="1"/>
</dbReference>
<dbReference type="SUPFAM" id="SSF49482">
    <property type="entry name" value="Aromatic compound dioxygenase"/>
    <property type="match status" value="2"/>
</dbReference>
<sequence length="414" mass="43927">MLPTSVLSLALALSSLAAPAAAHSFDPKGEEIGLYRRSYAHRHRSLNERCGESIRRRRLRRSLEKRDDLSPRVRRQLYESFANKRADDSTNSSACLLTPETTQGPYHVLGERVQQDIRGGQAGIPLWLEVDFVDIDTCEPLKGAWIDVWSANATGYYSGYEIASSGSSGSPPDSGSSNSSTSGSSMMSMTMSSSASASATSAASDSASTTSIDSYTAGADQEGSSIGPGQSAPTDGDNFLRGVWQTDDEGLLTMYSIVPGWYQGRAVHTHLKVYEEDSGYRADNGSFVATGSAHHTGQWFFDNDTMDAVAAIAPYTANKIAWADATTNEEDGIYPYADSMGSTATLDITYLNASDITYGLIGTTVVGVNLTYSSAELTTYYWDPDTTASSSSTSSATSTSISSSTAASSSSASA</sequence>
<evidence type="ECO:0000313" key="3">
    <source>
        <dbReference type="EMBL" id="PWN90416.1"/>
    </source>
</evidence>
<evidence type="ECO:0000256" key="2">
    <source>
        <dbReference type="SAM" id="SignalP"/>
    </source>
</evidence>
<reference evidence="3 4" key="1">
    <citation type="journal article" date="2018" name="Mol. Biol. Evol.">
        <title>Broad Genomic Sampling Reveals a Smut Pathogenic Ancestry of the Fungal Clade Ustilaginomycotina.</title>
        <authorList>
            <person name="Kijpornyongpan T."/>
            <person name="Mondo S.J."/>
            <person name="Barry K."/>
            <person name="Sandor L."/>
            <person name="Lee J."/>
            <person name="Lipzen A."/>
            <person name="Pangilinan J."/>
            <person name="LaButti K."/>
            <person name="Hainaut M."/>
            <person name="Henrissat B."/>
            <person name="Grigoriev I.V."/>
            <person name="Spatafora J.W."/>
            <person name="Aime M.C."/>
        </authorList>
    </citation>
    <scope>NUCLEOTIDE SEQUENCE [LARGE SCALE GENOMIC DNA]</scope>
    <source>
        <strain evidence="3 4">MCA 4198</strain>
    </source>
</reference>
<feature type="signal peptide" evidence="2">
    <location>
        <begin position="1"/>
        <end position="22"/>
    </location>
</feature>
<protein>
    <submittedName>
        <fullName evidence="3">Aromatic compound dioxygenase</fullName>
    </submittedName>
</protein>
<dbReference type="GeneID" id="37043609"/>
<dbReference type="InterPro" id="IPR015889">
    <property type="entry name" value="Intradiol_dOase_core"/>
</dbReference>
<proteinExistence type="predicted"/>
<dbReference type="PANTHER" id="PTHR34315">
    <property type="match status" value="1"/>
</dbReference>
<keyword evidence="3" id="KW-0560">Oxidoreductase</keyword>
<feature type="compositionally biased region" description="Polar residues" evidence="1">
    <location>
        <begin position="222"/>
        <end position="233"/>
    </location>
</feature>
<feature type="region of interest" description="Disordered" evidence="1">
    <location>
        <begin position="163"/>
        <end position="192"/>
    </location>
</feature>
<dbReference type="OrthoDB" id="121380at2759"/>
<feature type="region of interest" description="Disordered" evidence="1">
    <location>
        <begin position="210"/>
        <end position="241"/>
    </location>
</feature>
<organism evidence="3 4">
    <name type="scientific">Acaromyces ingoldii</name>
    <dbReference type="NCBI Taxonomy" id="215250"/>
    <lineage>
        <taxon>Eukaryota</taxon>
        <taxon>Fungi</taxon>
        <taxon>Dikarya</taxon>
        <taxon>Basidiomycota</taxon>
        <taxon>Ustilaginomycotina</taxon>
        <taxon>Exobasidiomycetes</taxon>
        <taxon>Exobasidiales</taxon>
        <taxon>Cryptobasidiaceae</taxon>
        <taxon>Acaromyces</taxon>
    </lineage>
</organism>
<dbReference type="GO" id="GO:0016702">
    <property type="term" value="F:oxidoreductase activity, acting on single donors with incorporation of molecular oxygen, incorporation of two atoms of oxygen"/>
    <property type="evidence" value="ECO:0007669"/>
    <property type="project" value="InterPro"/>
</dbReference>
<accession>A0A316YMZ9</accession>
<dbReference type="InParanoid" id="A0A316YMZ9"/>
<dbReference type="Gene3D" id="2.60.130.10">
    <property type="entry name" value="Aromatic compound dioxygenase"/>
    <property type="match status" value="1"/>
</dbReference>
<name>A0A316YMZ9_9BASI</name>
<dbReference type="EMBL" id="KZ819636">
    <property type="protein sequence ID" value="PWN90416.1"/>
    <property type="molecule type" value="Genomic_DNA"/>
</dbReference>
<dbReference type="STRING" id="215250.A0A316YMZ9"/>
<evidence type="ECO:0000313" key="4">
    <source>
        <dbReference type="Proteomes" id="UP000245768"/>
    </source>
</evidence>
<keyword evidence="3" id="KW-0223">Dioxygenase</keyword>
<feature type="region of interest" description="Disordered" evidence="1">
    <location>
        <begin position="386"/>
        <end position="414"/>
    </location>
</feature>
<evidence type="ECO:0000256" key="1">
    <source>
        <dbReference type="SAM" id="MobiDB-lite"/>
    </source>
</evidence>
<keyword evidence="2" id="KW-0732">Signal</keyword>
<keyword evidence="4" id="KW-1185">Reference proteome</keyword>
<dbReference type="GO" id="GO:0005506">
    <property type="term" value="F:iron ion binding"/>
    <property type="evidence" value="ECO:0007669"/>
    <property type="project" value="InterPro"/>
</dbReference>